<dbReference type="Proteomes" id="UP001523392">
    <property type="component" value="Unassembled WGS sequence"/>
</dbReference>
<reference evidence="2 3" key="1">
    <citation type="submission" date="2021-12" db="EMBL/GenBank/DDBJ databases">
        <title>Siccirubricoccus leaddurans sp. nov., a high concentration Zn2+ tolerance bacterium.</title>
        <authorList>
            <person name="Cao Y."/>
        </authorList>
    </citation>
    <scope>NUCLEOTIDE SEQUENCE [LARGE SCALE GENOMIC DNA]</scope>
    <source>
        <strain evidence="2 3">KC 17139</strain>
    </source>
</reference>
<organism evidence="2 3">
    <name type="scientific">Siccirubricoccus soli</name>
    <dbReference type="NCBI Taxonomy" id="2899147"/>
    <lineage>
        <taxon>Bacteria</taxon>
        <taxon>Pseudomonadati</taxon>
        <taxon>Pseudomonadota</taxon>
        <taxon>Alphaproteobacteria</taxon>
        <taxon>Acetobacterales</taxon>
        <taxon>Roseomonadaceae</taxon>
        <taxon>Siccirubricoccus</taxon>
    </lineage>
</organism>
<evidence type="ECO:0000259" key="1">
    <source>
        <dbReference type="Pfam" id="PF22818"/>
    </source>
</evidence>
<comment type="caution">
    <text evidence="2">The sequence shown here is derived from an EMBL/GenBank/DDBJ whole genome shotgun (WGS) entry which is preliminary data.</text>
</comment>
<proteinExistence type="predicted"/>
<sequence length="101" mass="10215">MSAAFSFTVPAAHPALPGHFPGRPIVPGVLLLDAVLQAVAAAEPGRGRPSLLARAKFPAPVAPGEEVAVTLAPRGADRVGFTCRCGSTTVLLGELGWPAPP</sequence>
<dbReference type="RefSeq" id="WP_252954633.1">
    <property type="nucleotide sequence ID" value="NZ_JAFIRR010000111.1"/>
</dbReference>
<name>A0ABT1D7T6_9PROT</name>
<dbReference type="InterPro" id="IPR054545">
    <property type="entry name" value="ApeI-like"/>
</dbReference>
<dbReference type="InterPro" id="IPR029069">
    <property type="entry name" value="HotDog_dom_sf"/>
</dbReference>
<evidence type="ECO:0000313" key="2">
    <source>
        <dbReference type="EMBL" id="MCO6418001.1"/>
    </source>
</evidence>
<protein>
    <recommendedName>
        <fullName evidence="1">ApeI dehydratase-like domain-containing protein</fullName>
    </recommendedName>
</protein>
<feature type="domain" description="ApeI dehydratase-like" evidence="1">
    <location>
        <begin position="3"/>
        <end position="86"/>
    </location>
</feature>
<dbReference type="SUPFAM" id="SSF54637">
    <property type="entry name" value="Thioesterase/thiol ester dehydrase-isomerase"/>
    <property type="match status" value="1"/>
</dbReference>
<evidence type="ECO:0000313" key="3">
    <source>
        <dbReference type="Proteomes" id="UP001523392"/>
    </source>
</evidence>
<dbReference type="Gene3D" id="3.10.129.10">
    <property type="entry name" value="Hotdog Thioesterase"/>
    <property type="match status" value="1"/>
</dbReference>
<keyword evidence="3" id="KW-1185">Reference proteome</keyword>
<dbReference type="Pfam" id="PF22818">
    <property type="entry name" value="ApeI-like"/>
    <property type="match status" value="1"/>
</dbReference>
<accession>A0ABT1D7T6</accession>
<gene>
    <name evidence="2" type="ORF">JYK14_17805</name>
</gene>
<dbReference type="EMBL" id="JAFIRR010000111">
    <property type="protein sequence ID" value="MCO6418001.1"/>
    <property type="molecule type" value="Genomic_DNA"/>
</dbReference>